<protein>
    <submittedName>
        <fullName evidence="2">Uncharacterized protein</fullName>
    </submittedName>
</protein>
<feature type="compositionally biased region" description="Low complexity" evidence="1">
    <location>
        <begin position="343"/>
        <end position="362"/>
    </location>
</feature>
<proteinExistence type="predicted"/>
<dbReference type="VEuPathDB" id="FungiDB:ACLA_069280"/>
<gene>
    <name evidence="2" type="ORF">ACLA_069280</name>
</gene>
<dbReference type="GeneID" id="4708226"/>
<dbReference type="EMBL" id="DS027045">
    <property type="protein sequence ID" value="EAW13898.1"/>
    <property type="molecule type" value="Genomic_DNA"/>
</dbReference>
<feature type="region of interest" description="Disordered" evidence="1">
    <location>
        <begin position="330"/>
        <end position="383"/>
    </location>
</feature>
<sequence length="383" mass="42783">MDSPRPRNWNQKLFASYLGGTGQELAELRRALTELMATHDKLNKAYKSKAARAELKEFLESNLYRLPTFVQDAGFSATRMDGLMGMAYKIKNEYIHFQQARERQNLAIEPSASTSEQVPGFGYEGEVVEQVPLPEISQPTSPAPINSVPSNDDIVQRFTAVNDTGSTVPPVEEPVVEPPNKRQRTTPSQPSQPSPPQPPQQPDLLSHNIWVLNEVNPARHGLCSMQELLTSEEARNPNHIPRLIDLDFAHWLSIVQTQCGYSFTTHRLEYRPPSTVMSRSAQLPPITIPMSTQIQWRGALNSQLRSKTDQDPVFYLVYKCESSAHAARNVRVPDSNPAGNDAPFPSLPSSPSSSMGSEVSPPRDSLVIKQEYAEEQMRLPGMR</sequence>
<keyword evidence="3" id="KW-1185">Reference proteome</keyword>
<name>A1C677_ASPCL</name>
<dbReference type="KEGG" id="act:ACLA_069280"/>
<reference evidence="2 3" key="1">
    <citation type="journal article" date="2008" name="PLoS Genet.">
        <title>Genomic islands in the pathogenic filamentous fungus Aspergillus fumigatus.</title>
        <authorList>
            <person name="Fedorova N.D."/>
            <person name="Khaldi N."/>
            <person name="Joardar V.S."/>
            <person name="Maiti R."/>
            <person name="Amedeo P."/>
            <person name="Anderson M.J."/>
            <person name="Crabtree J."/>
            <person name="Silva J.C."/>
            <person name="Badger J.H."/>
            <person name="Albarraq A."/>
            <person name="Angiuoli S."/>
            <person name="Bussey H."/>
            <person name="Bowyer P."/>
            <person name="Cotty P.J."/>
            <person name="Dyer P.S."/>
            <person name="Egan A."/>
            <person name="Galens K."/>
            <person name="Fraser-Liggett C.M."/>
            <person name="Haas B.J."/>
            <person name="Inman J.M."/>
            <person name="Kent R."/>
            <person name="Lemieux S."/>
            <person name="Malavazi I."/>
            <person name="Orvis J."/>
            <person name="Roemer T."/>
            <person name="Ronning C.M."/>
            <person name="Sundaram J.P."/>
            <person name="Sutton G."/>
            <person name="Turner G."/>
            <person name="Venter J.C."/>
            <person name="White O.R."/>
            <person name="Whitty B.R."/>
            <person name="Youngman P."/>
            <person name="Wolfe K.H."/>
            <person name="Goldman G.H."/>
            <person name="Wortman J.R."/>
            <person name="Jiang B."/>
            <person name="Denning D.W."/>
            <person name="Nierman W.C."/>
        </authorList>
    </citation>
    <scope>NUCLEOTIDE SEQUENCE [LARGE SCALE GENOMIC DNA]</scope>
    <source>
        <strain evidence="3">ATCC 1007 / CBS 513.65 / DSM 816 / NCTC 3887 / NRRL 1</strain>
    </source>
</reference>
<evidence type="ECO:0000313" key="2">
    <source>
        <dbReference type="EMBL" id="EAW13898.1"/>
    </source>
</evidence>
<feature type="region of interest" description="Disordered" evidence="1">
    <location>
        <begin position="162"/>
        <end position="204"/>
    </location>
</feature>
<dbReference type="HOGENOM" id="CLU_879915_0_0_1"/>
<dbReference type="OrthoDB" id="4509321at2759"/>
<feature type="compositionally biased region" description="Pro residues" evidence="1">
    <location>
        <begin position="190"/>
        <end position="201"/>
    </location>
</feature>
<dbReference type="OMA" id="LMGMAYK"/>
<dbReference type="Proteomes" id="UP000006701">
    <property type="component" value="Unassembled WGS sequence"/>
</dbReference>
<evidence type="ECO:0000313" key="3">
    <source>
        <dbReference type="Proteomes" id="UP000006701"/>
    </source>
</evidence>
<accession>A1C677</accession>
<dbReference type="RefSeq" id="XP_001275324.1">
    <property type="nucleotide sequence ID" value="XM_001275323.1"/>
</dbReference>
<evidence type="ECO:0000256" key="1">
    <source>
        <dbReference type="SAM" id="MobiDB-lite"/>
    </source>
</evidence>
<organism evidence="2 3">
    <name type="scientific">Aspergillus clavatus (strain ATCC 1007 / CBS 513.65 / DSM 816 / NCTC 3887 / NRRL 1 / QM 1276 / 107)</name>
    <dbReference type="NCBI Taxonomy" id="344612"/>
    <lineage>
        <taxon>Eukaryota</taxon>
        <taxon>Fungi</taxon>
        <taxon>Dikarya</taxon>
        <taxon>Ascomycota</taxon>
        <taxon>Pezizomycotina</taxon>
        <taxon>Eurotiomycetes</taxon>
        <taxon>Eurotiomycetidae</taxon>
        <taxon>Eurotiales</taxon>
        <taxon>Aspergillaceae</taxon>
        <taxon>Aspergillus</taxon>
        <taxon>Aspergillus subgen. Fumigati</taxon>
    </lineage>
</organism>
<dbReference type="AlphaFoldDB" id="A1C677"/>